<evidence type="ECO:0000259" key="1">
    <source>
        <dbReference type="SMART" id="SM00849"/>
    </source>
</evidence>
<dbReference type="SMART" id="SM00849">
    <property type="entry name" value="Lactamase_B"/>
    <property type="match status" value="1"/>
</dbReference>
<dbReference type="InterPro" id="IPR050662">
    <property type="entry name" value="Sec-metab_biosynth-thioest"/>
</dbReference>
<dbReference type="Gene3D" id="3.60.15.10">
    <property type="entry name" value="Ribonuclease Z/Hydroxyacylglutathione hydrolase-like"/>
    <property type="match status" value="1"/>
</dbReference>
<reference evidence="2 3" key="1">
    <citation type="submission" date="2018-06" db="EMBL/GenBank/DDBJ databases">
        <title>Genomic Encyclopedia of Archaeal and Bacterial Type Strains, Phase II (KMG-II): from individual species to whole genera.</title>
        <authorList>
            <person name="Goeker M."/>
        </authorList>
    </citation>
    <scope>NUCLEOTIDE SEQUENCE [LARGE SCALE GENOMIC DNA]</scope>
    <source>
        <strain evidence="2 3">KACC 16626</strain>
    </source>
</reference>
<accession>A0A318TWB8</accession>
<dbReference type="AlphaFoldDB" id="A0A318TWB8"/>
<dbReference type="PANTHER" id="PTHR23131:SF0">
    <property type="entry name" value="ENDORIBONUCLEASE LACTB2"/>
    <property type="match status" value="1"/>
</dbReference>
<dbReference type="Pfam" id="PF00753">
    <property type="entry name" value="Lactamase_B"/>
    <property type="match status" value="1"/>
</dbReference>
<feature type="domain" description="Metallo-beta-lactamase" evidence="1">
    <location>
        <begin position="17"/>
        <end position="231"/>
    </location>
</feature>
<comment type="caution">
    <text evidence="2">The sequence shown here is derived from an EMBL/GenBank/DDBJ whole genome shotgun (WGS) entry which is preliminary data.</text>
</comment>
<name>A0A318TWB8_9BACL</name>
<evidence type="ECO:0000313" key="3">
    <source>
        <dbReference type="Proteomes" id="UP000247416"/>
    </source>
</evidence>
<sequence length="322" mass="36628">MQRVERLELTTNFPIGPVYSYVVFGEKLTLIDAGLKNKQGWDELNKGLHLLGLGLTDIEQIVITHHHNDHTGMVDWILEKNPSVSIYAHKDTEMILKDESYLAWSSEFFERLFLEFGLTKELAIKWAYRKGHRDYFQLATVDEVLQDGDSVPGLPGWKVIETLGHSQDHISLYCGDTQQFICGDNIIKGVHGGIFLDAPKQGEERAKPLLQYLNNLEICRKLPAKVTYSGHGPIIDNLNGAIDGHINNIENRANRVINTLKKLDNSATGLEIIQDMYRGRYEKAVITFVFEIVSVLDMLQERNIVFAEKLNGVYQYRLINGD</sequence>
<dbReference type="SUPFAM" id="SSF56281">
    <property type="entry name" value="Metallo-hydrolase/oxidoreductase"/>
    <property type="match status" value="1"/>
</dbReference>
<dbReference type="EMBL" id="QJTJ01000005">
    <property type="protein sequence ID" value="PYF07298.1"/>
    <property type="molecule type" value="Genomic_DNA"/>
</dbReference>
<dbReference type="RefSeq" id="WP_235867588.1">
    <property type="nucleotide sequence ID" value="NZ_CP085009.1"/>
</dbReference>
<keyword evidence="3" id="KW-1185">Reference proteome</keyword>
<gene>
    <name evidence="2" type="ORF">BJ095_10588</name>
</gene>
<dbReference type="PANTHER" id="PTHR23131">
    <property type="entry name" value="ENDORIBONUCLEASE LACTB2"/>
    <property type="match status" value="1"/>
</dbReference>
<evidence type="ECO:0000313" key="2">
    <source>
        <dbReference type="EMBL" id="PYF07298.1"/>
    </source>
</evidence>
<dbReference type="GO" id="GO:0016787">
    <property type="term" value="F:hydrolase activity"/>
    <property type="evidence" value="ECO:0007669"/>
    <property type="project" value="UniProtKB-KW"/>
</dbReference>
<protein>
    <submittedName>
        <fullName evidence="2">Glyoxylase-like metal-dependent hydrolase (Beta-lactamase superfamily II)</fullName>
    </submittedName>
</protein>
<dbReference type="InterPro" id="IPR036866">
    <property type="entry name" value="RibonucZ/Hydroxyglut_hydro"/>
</dbReference>
<organism evidence="2 3">
    <name type="scientific">Ureibacillus chungkukjangi</name>
    <dbReference type="NCBI Taxonomy" id="1202712"/>
    <lineage>
        <taxon>Bacteria</taxon>
        <taxon>Bacillati</taxon>
        <taxon>Bacillota</taxon>
        <taxon>Bacilli</taxon>
        <taxon>Bacillales</taxon>
        <taxon>Caryophanaceae</taxon>
        <taxon>Ureibacillus</taxon>
    </lineage>
</organism>
<keyword evidence="2" id="KW-0378">Hydrolase</keyword>
<dbReference type="Proteomes" id="UP000247416">
    <property type="component" value="Unassembled WGS sequence"/>
</dbReference>
<proteinExistence type="predicted"/>
<dbReference type="InterPro" id="IPR001279">
    <property type="entry name" value="Metallo-B-lactamas"/>
</dbReference>